<dbReference type="RefSeq" id="WP_054660882.1">
    <property type="nucleotide sequence ID" value="NZ_BAZI01000579.1"/>
</dbReference>
<evidence type="ECO:0000313" key="2">
    <source>
        <dbReference type="Proteomes" id="UP000050836"/>
    </source>
</evidence>
<dbReference type="Proteomes" id="UP000050836">
    <property type="component" value="Unassembled WGS sequence"/>
</dbReference>
<accession>A0A0R0AI64</accession>
<organism evidence="1 2">
    <name type="scientific">Stenotrophomonas pictorum JCM 9942</name>
    <dbReference type="NCBI Taxonomy" id="1236960"/>
    <lineage>
        <taxon>Bacteria</taxon>
        <taxon>Pseudomonadati</taxon>
        <taxon>Pseudomonadota</taxon>
        <taxon>Gammaproteobacteria</taxon>
        <taxon>Lysobacterales</taxon>
        <taxon>Lysobacteraceae</taxon>
        <taxon>Stenotrophomonas</taxon>
    </lineage>
</organism>
<comment type="caution">
    <text evidence="1">The sequence shown here is derived from an EMBL/GenBank/DDBJ whole genome shotgun (WGS) entry which is preliminary data.</text>
</comment>
<reference evidence="1 2" key="1">
    <citation type="submission" date="2015-10" db="EMBL/GenBank/DDBJ databases">
        <title>Genome sequencing and analysis of members of genus Stenotrophomonas.</title>
        <authorList>
            <person name="Patil P.P."/>
            <person name="Midha S."/>
            <person name="Patil P.B."/>
        </authorList>
    </citation>
    <scope>NUCLEOTIDE SEQUENCE [LARGE SCALE GENOMIC DNA]</scope>
    <source>
        <strain evidence="1 2">JCM 9942</strain>
    </source>
</reference>
<keyword evidence="2" id="KW-1185">Reference proteome</keyword>
<protein>
    <submittedName>
        <fullName evidence="1">Uncharacterized protein</fullName>
    </submittedName>
</protein>
<proteinExistence type="predicted"/>
<evidence type="ECO:0000313" key="1">
    <source>
        <dbReference type="EMBL" id="KRG40291.1"/>
    </source>
</evidence>
<dbReference type="AlphaFoldDB" id="A0A0R0AI64"/>
<sequence>MTFATFSRSFGDDADKRYFASQHLTGFQSLVSLGGMNTPQPLARVLPPPPGGACRASGQWLSITTTIITVTTCPVRPVVFA</sequence>
<gene>
    <name evidence="1" type="ORF">ARC78_12900</name>
</gene>
<dbReference type="EMBL" id="LLXS01000037">
    <property type="protein sequence ID" value="KRG40291.1"/>
    <property type="molecule type" value="Genomic_DNA"/>
</dbReference>
<name>A0A0R0AI64_9GAMM</name>